<dbReference type="GO" id="GO:0070475">
    <property type="term" value="P:rRNA base methylation"/>
    <property type="evidence" value="ECO:0007669"/>
    <property type="project" value="UniProtKB-UniRule"/>
</dbReference>
<feature type="binding site" evidence="1">
    <location>
        <position position="124"/>
    </location>
    <ligand>
        <name>S-adenosyl-L-methionine</name>
        <dbReference type="ChEBI" id="CHEBI:59789"/>
    </ligand>
</feature>
<dbReference type="GO" id="GO:0036307">
    <property type="term" value="F:23S rRNA (adenine(2030)-N(6))-methyltransferase activity"/>
    <property type="evidence" value="ECO:0007669"/>
    <property type="project" value="UniProtKB-UniRule"/>
</dbReference>
<feature type="binding site" evidence="1">
    <location>
        <position position="19"/>
    </location>
    <ligand>
        <name>S-adenosyl-L-methionine</name>
        <dbReference type="ChEBI" id="CHEBI:59789"/>
    </ligand>
</feature>
<evidence type="ECO:0000256" key="1">
    <source>
        <dbReference type="HAMAP-Rule" id="MF_00934"/>
    </source>
</evidence>
<comment type="function">
    <text evidence="1">Specifically methylates the adenine in position 2030 of 23S rRNA.</text>
</comment>
<dbReference type="InterPro" id="IPR007473">
    <property type="entry name" value="RlmJ"/>
</dbReference>
<keyword evidence="1" id="KW-0694">RNA-binding</keyword>
<accession>A0AAW7X8W9</accession>
<feature type="binding site" evidence="1">
    <location>
        <position position="42"/>
    </location>
    <ligand>
        <name>S-adenosyl-L-methionine</name>
        <dbReference type="ChEBI" id="CHEBI:59789"/>
    </ligand>
</feature>
<dbReference type="AlphaFoldDB" id="A0AAW7X8W9"/>
<feature type="binding site" evidence="1">
    <location>
        <begin position="149"/>
        <end position="150"/>
    </location>
    <ligand>
        <name>S-adenosyl-L-methionine</name>
        <dbReference type="ChEBI" id="CHEBI:59789"/>
    </ligand>
</feature>
<dbReference type="GO" id="GO:0003723">
    <property type="term" value="F:RNA binding"/>
    <property type="evidence" value="ECO:0007669"/>
    <property type="project" value="UniProtKB-UniRule"/>
</dbReference>
<dbReference type="Proteomes" id="UP001169760">
    <property type="component" value="Unassembled WGS sequence"/>
</dbReference>
<dbReference type="Pfam" id="PF04378">
    <property type="entry name" value="RsmJ"/>
    <property type="match status" value="1"/>
</dbReference>
<organism evidence="2 3">
    <name type="scientific">Saccharophagus degradans</name>
    <dbReference type="NCBI Taxonomy" id="86304"/>
    <lineage>
        <taxon>Bacteria</taxon>
        <taxon>Pseudomonadati</taxon>
        <taxon>Pseudomonadota</taxon>
        <taxon>Gammaproteobacteria</taxon>
        <taxon>Cellvibrionales</taxon>
        <taxon>Cellvibrionaceae</taxon>
        <taxon>Saccharophagus</taxon>
    </lineage>
</organism>
<protein>
    <recommendedName>
        <fullName evidence="1">Ribosomal RNA large subunit methyltransferase J</fullName>
        <ecNumber evidence="1">2.1.1.266</ecNumber>
    </recommendedName>
    <alternativeName>
        <fullName evidence="1">23S rRNA (adenine(2030)-N6)-methyltransferase</fullName>
    </alternativeName>
    <alternativeName>
        <fullName evidence="1">23S rRNA m6A2030 methyltransferase</fullName>
    </alternativeName>
</protein>
<keyword evidence="1" id="KW-0808">Transferase</keyword>
<sequence length="289" mass="32160">MLSYLHGYHAGNFADVHKHCTLMLLLKKLHAKNTPITYIDTHAGAGLYALDDEKAEKTRESQQGVDALLASKTGITHSAITEYLHLLASVRVSKQHTLGEHAYPGSPAIAQALLREQDFGILMELHNNEVGKLKQHFKRDTRLSIHHRDGFEGLAALTPPSTARGLALIDPSYELTSDYHQLISSLQTATARWRTGVFAVWYPILAGEKNHADFIKRKLAQLDVASVLNSELHIYTKEENDGMIGSGMAIINAPWQLDTELESLLPELETLLAQSSKVKNKVEWLKEKA</sequence>
<reference evidence="2" key="1">
    <citation type="submission" date="2023-07" db="EMBL/GenBank/DDBJ databases">
        <title>Genome content predicts the carbon catabolic preferences of heterotrophic bacteria.</title>
        <authorList>
            <person name="Gralka M."/>
        </authorList>
    </citation>
    <scope>NUCLEOTIDE SEQUENCE</scope>
    <source>
        <strain evidence="2">I3M17_2</strain>
    </source>
</reference>
<dbReference type="HAMAP" id="MF_00934">
    <property type="entry name" value="23SrRNA_methyltr_J"/>
    <property type="match status" value="1"/>
</dbReference>
<feature type="binding site" evidence="1">
    <location>
        <position position="170"/>
    </location>
    <ligand>
        <name>S-adenosyl-L-methionine</name>
        <dbReference type="ChEBI" id="CHEBI:59789"/>
    </ligand>
</feature>
<comment type="similarity">
    <text evidence="1">Belongs to the RlmJ family.</text>
</comment>
<dbReference type="PANTHER" id="PTHR37426:SF1">
    <property type="entry name" value="RIBOSOMAL RNA LARGE SUBUNIT METHYLTRANSFERASE J"/>
    <property type="match status" value="1"/>
</dbReference>
<keyword evidence="1" id="KW-0949">S-adenosyl-L-methionine</keyword>
<dbReference type="GO" id="GO:0005829">
    <property type="term" value="C:cytosol"/>
    <property type="evidence" value="ECO:0007669"/>
    <property type="project" value="TreeGrafter"/>
</dbReference>
<dbReference type="EC" id="2.1.1.266" evidence="1"/>
<comment type="catalytic activity">
    <reaction evidence="1">
        <text>adenosine(2030) in 23S rRNA + S-adenosyl-L-methionine = N(6)-methyladenosine(2030) in 23S rRNA + S-adenosyl-L-homocysteine + H(+)</text>
        <dbReference type="Rhea" id="RHEA:43736"/>
        <dbReference type="Rhea" id="RHEA-COMP:10668"/>
        <dbReference type="Rhea" id="RHEA-COMP:10669"/>
        <dbReference type="ChEBI" id="CHEBI:15378"/>
        <dbReference type="ChEBI" id="CHEBI:57856"/>
        <dbReference type="ChEBI" id="CHEBI:59789"/>
        <dbReference type="ChEBI" id="CHEBI:74411"/>
        <dbReference type="ChEBI" id="CHEBI:74449"/>
        <dbReference type="EC" id="2.1.1.266"/>
    </reaction>
</comment>
<feature type="active site" description="Proton acceptor" evidence="1">
    <location>
        <position position="170"/>
    </location>
</feature>
<proteinExistence type="inferred from homology"/>
<gene>
    <name evidence="1 2" type="primary">rlmJ</name>
    <name evidence="2" type="ORF">Q4521_16160</name>
</gene>
<evidence type="ECO:0000313" key="3">
    <source>
        <dbReference type="Proteomes" id="UP001169760"/>
    </source>
</evidence>
<name>A0AAW7X8W9_9GAMM</name>
<dbReference type="EMBL" id="JAUOPB010000012">
    <property type="protein sequence ID" value="MDO6424019.1"/>
    <property type="molecule type" value="Genomic_DNA"/>
</dbReference>
<feature type="binding site" evidence="1">
    <location>
        <position position="106"/>
    </location>
    <ligand>
        <name>S-adenosyl-L-methionine</name>
        <dbReference type="ChEBI" id="CHEBI:59789"/>
    </ligand>
</feature>
<dbReference type="RefSeq" id="WP_216065644.1">
    <property type="nucleotide sequence ID" value="NZ_JAHKPP010000046.1"/>
</dbReference>
<keyword evidence="1" id="KW-0489">Methyltransferase</keyword>
<comment type="caution">
    <text evidence="2">The sequence shown here is derived from an EMBL/GenBank/DDBJ whole genome shotgun (WGS) entry which is preliminary data.</text>
</comment>
<evidence type="ECO:0000313" key="2">
    <source>
        <dbReference type="EMBL" id="MDO6424019.1"/>
    </source>
</evidence>
<keyword evidence="1" id="KW-0698">rRNA processing</keyword>
<comment type="subunit">
    <text evidence="1">Monomer.</text>
</comment>
<feature type="site" description="Interaction with substrate rRNA" evidence="1">
    <location>
        <position position="4"/>
    </location>
</feature>
<dbReference type="PANTHER" id="PTHR37426">
    <property type="entry name" value="RIBOSOMAL RNA LARGE SUBUNIT METHYLTRANSFERASE J"/>
    <property type="match status" value="1"/>
</dbReference>